<dbReference type="RefSeq" id="XP_015970113.1">
    <property type="nucleotide sequence ID" value="XM_016114627.1"/>
</dbReference>
<evidence type="ECO:0000313" key="3">
    <source>
        <dbReference type="RefSeq" id="XP_015970113.1"/>
    </source>
</evidence>
<keyword evidence="2" id="KW-1185">Reference proteome</keyword>
<dbReference type="GeneID" id="107493540"/>
<dbReference type="KEGG" id="adu:107493540"/>
<gene>
    <name evidence="3" type="primary">LOC107493540</name>
</gene>
<proteinExistence type="predicted"/>
<protein>
    <submittedName>
        <fullName evidence="3">Uncharacterized protein LOC107493540</fullName>
    </submittedName>
</protein>
<reference evidence="3" key="2">
    <citation type="submission" date="2025-08" db="UniProtKB">
        <authorList>
            <consortium name="RefSeq"/>
        </authorList>
    </citation>
    <scope>IDENTIFICATION</scope>
    <source>
        <tissue evidence="3">Whole plant</tissue>
    </source>
</reference>
<sequence>MNNHGNDGGGVQGLMTLANFFKVNLPKFKGTTSPTEADTWFQAMEQALQAQVVPEGQCVEFATYLPTGEASHWWQGVRHLMQQGDDYITWNAFREEFYKKYFLTSATTAKELELLQLKQGTMFSRMCQGTPGDYEEWKCIKYEGGLRSDIFSSVGPMEIRTFSELVNKSKVAEECVKKAAAERGSHKGSFP</sequence>
<evidence type="ECO:0000313" key="2">
    <source>
        <dbReference type="Proteomes" id="UP000515211"/>
    </source>
</evidence>
<dbReference type="Pfam" id="PF03732">
    <property type="entry name" value="Retrotrans_gag"/>
    <property type="match status" value="1"/>
</dbReference>
<dbReference type="AlphaFoldDB" id="A0A6P4DL45"/>
<name>A0A6P4DL45_ARADU</name>
<evidence type="ECO:0000259" key="1">
    <source>
        <dbReference type="Pfam" id="PF03732"/>
    </source>
</evidence>
<dbReference type="Proteomes" id="UP000515211">
    <property type="component" value="Chromosome 6"/>
</dbReference>
<accession>A0A6P4DL45</accession>
<feature type="domain" description="Retrotransposon gag" evidence="1">
    <location>
        <begin position="62"/>
        <end position="122"/>
    </location>
</feature>
<reference evidence="2" key="1">
    <citation type="journal article" date="2016" name="Nat. Genet.">
        <title>The genome sequences of Arachis duranensis and Arachis ipaensis, the diploid ancestors of cultivated peanut.</title>
        <authorList>
            <person name="Bertioli D.J."/>
            <person name="Cannon S.B."/>
            <person name="Froenicke L."/>
            <person name="Huang G."/>
            <person name="Farmer A.D."/>
            <person name="Cannon E.K."/>
            <person name="Liu X."/>
            <person name="Gao D."/>
            <person name="Clevenger J."/>
            <person name="Dash S."/>
            <person name="Ren L."/>
            <person name="Moretzsohn M.C."/>
            <person name="Shirasawa K."/>
            <person name="Huang W."/>
            <person name="Vidigal B."/>
            <person name="Abernathy B."/>
            <person name="Chu Y."/>
            <person name="Niederhuth C.E."/>
            <person name="Umale P."/>
            <person name="Araujo A.C."/>
            <person name="Kozik A."/>
            <person name="Kim K.D."/>
            <person name="Burow M.D."/>
            <person name="Varshney R.K."/>
            <person name="Wang X."/>
            <person name="Zhang X."/>
            <person name="Barkley N."/>
            <person name="Guimaraes P.M."/>
            <person name="Isobe S."/>
            <person name="Guo B."/>
            <person name="Liao B."/>
            <person name="Stalker H.T."/>
            <person name="Schmitz R.J."/>
            <person name="Scheffler B.E."/>
            <person name="Leal-Bertioli S.C."/>
            <person name="Xun X."/>
            <person name="Jackson S.A."/>
            <person name="Michelmore R."/>
            <person name="Ozias-Akins P."/>
        </authorList>
    </citation>
    <scope>NUCLEOTIDE SEQUENCE [LARGE SCALE GENOMIC DNA]</scope>
    <source>
        <strain evidence="2">cv. V14167</strain>
    </source>
</reference>
<dbReference type="InterPro" id="IPR005162">
    <property type="entry name" value="Retrotrans_gag_dom"/>
</dbReference>
<organism evidence="2 3">
    <name type="scientific">Arachis duranensis</name>
    <name type="common">Wild peanut</name>
    <dbReference type="NCBI Taxonomy" id="130453"/>
    <lineage>
        <taxon>Eukaryota</taxon>
        <taxon>Viridiplantae</taxon>
        <taxon>Streptophyta</taxon>
        <taxon>Embryophyta</taxon>
        <taxon>Tracheophyta</taxon>
        <taxon>Spermatophyta</taxon>
        <taxon>Magnoliopsida</taxon>
        <taxon>eudicotyledons</taxon>
        <taxon>Gunneridae</taxon>
        <taxon>Pentapetalae</taxon>
        <taxon>rosids</taxon>
        <taxon>fabids</taxon>
        <taxon>Fabales</taxon>
        <taxon>Fabaceae</taxon>
        <taxon>Papilionoideae</taxon>
        <taxon>50 kb inversion clade</taxon>
        <taxon>dalbergioids sensu lato</taxon>
        <taxon>Dalbergieae</taxon>
        <taxon>Pterocarpus clade</taxon>
        <taxon>Arachis</taxon>
    </lineage>
</organism>